<feature type="compositionally biased region" description="Polar residues" evidence="1">
    <location>
        <begin position="168"/>
        <end position="178"/>
    </location>
</feature>
<reference evidence="2 3" key="1">
    <citation type="journal article" date="2019" name="Environ. Microbiol.">
        <title>At the nexus of three kingdoms: the genome of the mycorrhizal fungus Gigaspora margarita provides insights into plant, endobacterial and fungal interactions.</title>
        <authorList>
            <person name="Venice F."/>
            <person name="Ghignone S."/>
            <person name="Salvioli di Fossalunga A."/>
            <person name="Amselem J."/>
            <person name="Novero M."/>
            <person name="Xianan X."/>
            <person name="Sedzielewska Toro K."/>
            <person name="Morin E."/>
            <person name="Lipzen A."/>
            <person name="Grigoriev I.V."/>
            <person name="Henrissat B."/>
            <person name="Martin F.M."/>
            <person name="Bonfante P."/>
        </authorList>
    </citation>
    <scope>NUCLEOTIDE SEQUENCE [LARGE SCALE GENOMIC DNA]</scope>
    <source>
        <strain evidence="2 3">BEG34</strain>
    </source>
</reference>
<evidence type="ECO:0000313" key="2">
    <source>
        <dbReference type="EMBL" id="KAF0538638.1"/>
    </source>
</evidence>
<gene>
    <name evidence="2" type="ORF">F8M41_007592</name>
</gene>
<feature type="compositionally biased region" description="Basic and acidic residues" evidence="1">
    <location>
        <begin position="126"/>
        <end position="138"/>
    </location>
</feature>
<evidence type="ECO:0000256" key="1">
    <source>
        <dbReference type="SAM" id="MobiDB-lite"/>
    </source>
</evidence>
<proteinExistence type="predicted"/>
<name>A0A8H4AW79_GIGMA</name>
<feature type="compositionally biased region" description="Basic and acidic residues" evidence="1">
    <location>
        <begin position="37"/>
        <end position="52"/>
    </location>
</feature>
<evidence type="ECO:0000313" key="3">
    <source>
        <dbReference type="Proteomes" id="UP000439903"/>
    </source>
</evidence>
<feature type="compositionally biased region" description="Polar residues" evidence="1">
    <location>
        <begin position="26"/>
        <end position="36"/>
    </location>
</feature>
<keyword evidence="3" id="KW-1185">Reference proteome</keyword>
<dbReference type="OrthoDB" id="2481312at2759"/>
<dbReference type="EMBL" id="WTPW01000178">
    <property type="protein sequence ID" value="KAF0538638.1"/>
    <property type="molecule type" value="Genomic_DNA"/>
</dbReference>
<comment type="caution">
    <text evidence="2">The sequence shown here is derived from an EMBL/GenBank/DDBJ whole genome shotgun (WGS) entry which is preliminary data.</text>
</comment>
<sequence length="178" mass="19378">MHIRSKLLVTHNNFTECLKGVSENRGVSSSVQSDSGNRFESKSSNDSHASKRVRVEDFDDSVEEFCEDFVENPKGNANKKIPVALGGDVDGFCSSSRGGFNSLKCDDCSEDFEMSTGGGANEFDSFVDHNRDESEGSLKRNGCQKKSSCGKGKERADGSLRVNLRSRGFNSNSGVIKE</sequence>
<dbReference type="Proteomes" id="UP000439903">
    <property type="component" value="Unassembled WGS sequence"/>
</dbReference>
<feature type="region of interest" description="Disordered" evidence="1">
    <location>
        <begin position="119"/>
        <end position="178"/>
    </location>
</feature>
<dbReference type="AlphaFoldDB" id="A0A8H4AW79"/>
<organism evidence="2 3">
    <name type="scientific">Gigaspora margarita</name>
    <dbReference type="NCBI Taxonomy" id="4874"/>
    <lineage>
        <taxon>Eukaryota</taxon>
        <taxon>Fungi</taxon>
        <taxon>Fungi incertae sedis</taxon>
        <taxon>Mucoromycota</taxon>
        <taxon>Glomeromycotina</taxon>
        <taxon>Glomeromycetes</taxon>
        <taxon>Diversisporales</taxon>
        <taxon>Gigasporaceae</taxon>
        <taxon>Gigaspora</taxon>
    </lineage>
</organism>
<accession>A0A8H4AW79</accession>
<feature type="region of interest" description="Disordered" evidence="1">
    <location>
        <begin position="26"/>
        <end position="52"/>
    </location>
</feature>
<protein>
    <submittedName>
        <fullName evidence="2">Uncharacterized protein</fullName>
    </submittedName>
</protein>